<organism evidence="1 2">
    <name type="scientific">Gilvimarinus gilvus</name>
    <dbReference type="NCBI Taxonomy" id="3058038"/>
    <lineage>
        <taxon>Bacteria</taxon>
        <taxon>Pseudomonadati</taxon>
        <taxon>Pseudomonadota</taxon>
        <taxon>Gammaproteobacteria</taxon>
        <taxon>Cellvibrionales</taxon>
        <taxon>Cellvibrionaceae</taxon>
        <taxon>Gilvimarinus</taxon>
    </lineage>
</organism>
<accession>A0ABU4RUZ4</accession>
<dbReference type="Pfam" id="PF06723">
    <property type="entry name" value="MreB_Mbl"/>
    <property type="match status" value="1"/>
</dbReference>
<dbReference type="Gene3D" id="3.30.420.40">
    <property type="match status" value="1"/>
</dbReference>
<proteinExistence type="predicted"/>
<evidence type="ECO:0000313" key="1">
    <source>
        <dbReference type="EMBL" id="MDX6848699.1"/>
    </source>
</evidence>
<gene>
    <name evidence="1" type="ORF">SCD92_04965</name>
</gene>
<comment type="caution">
    <text evidence="1">The sequence shown here is derived from an EMBL/GenBank/DDBJ whole genome shotgun (WGS) entry which is preliminary data.</text>
</comment>
<sequence length="163" mass="18176">MLRWIQGVFSRTYYVQLWELRIKVQSFGSAEVFDEKPYIATNNNAGKTSVVAVGNAAYDMRSNTSLSVINPFSHPRLLVANFTAAEQVLNFGIKSLSQNKLIAPSPVVVIHPREKLEGGVTDVEDRLYRELALGAGARKVFLHLGDELQTDSFHPDLLIPKAY</sequence>
<protein>
    <submittedName>
        <fullName evidence="1">Rod shape-determining protein</fullName>
    </submittedName>
</protein>
<dbReference type="RefSeq" id="WP_302724098.1">
    <property type="nucleotide sequence ID" value="NZ_JAULRU010000731.1"/>
</dbReference>
<reference evidence="1 2" key="1">
    <citation type="submission" date="2023-11" db="EMBL/GenBank/DDBJ databases">
        <title>Gilvimarinus fulvus sp. nov., isolated from the surface of Kelp.</title>
        <authorList>
            <person name="Sun Y.Y."/>
            <person name="Gong Y."/>
            <person name="Du Z.J."/>
        </authorList>
    </citation>
    <scope>NUCLEOTIDE SEQUENCE [LARGE SCALE GENOMIC DNA]</scope>
    <source>
        <strain evidence="1 2">SDUM040013</strain>
    </source>
</reference>
<dbReference type="Proteomes" id="UP001273505">
    <property type="component" value="Unassembled WGS sequence"/>
</dbReference>
<keyword evidence="2" id="KW-1185">Reference proteome</keyword>
<name>A0ABU4RUZ4_9GAMM</name>
<dbReference type="EMBL" id="JAXAFO010000006">
    <property type="protein sequence ID" value="MDX6848699.1"/>
    <property type="molecule type" value="Genomic_DNA"/>
</dbReference>
<evidence type="ECO:0000313" key="2">
    <source>
        <dbReference type="Proteomes" id="UP001273505"/>
    </source>
</evidence>
<dbReference type="InterPro" id="IPR056546">
    <property type="entry name" value="MreB_MamK-like"/>
</dbReference>